<dbReference type="PROSITE" id="PS51371">
    <property type="entry name" value="CBS"/>
    <property type="match status" value="2"/>
</dbReference>
<feature type="region of interest" description="Disordered" evidence="3">
    <location>
        <begin position="131"/>
        <end position="191"/>
    </location>
</feature>
<dbReference type="InterPro" id="IPR051257">
    <property type="entry name" value="Diverse_CBS-Domain"/>
</dbReference>
<dbReference type="InterPro" id="IPR000644">
    <property type="entry name" value="CBS_dom"/>
</dbReference>
<evidence type="ECO:0000256" key="1">
    <source>
        <dbReference type="ARBA" id="ARBA00023122"/>
    </source>
</evidence>
<dbReference type="PANTHER" id="PTHR43080">
    <property type="entry name" value="CBS DOMAIN-CONTAINING PROTEIN CBSX3, MITOCHONDRIAL"/>
    <property type="match status" value="1"/>
</dbReference>
<dbReference type="Pfam" id="PF00571">
    <property type="entry name" value="CBS"/>
    <property type="match status" value="2"/>
</dbReference>
<dbReference type="PANTHER" id="PTHR43080:SF2">
    <property type="entry name" value="CBS DOMAIN-CONTAINING PROTEIN"/>
    <property type="match status" value="1"/>
</dbReference>
<dbReference type="SMART" id="SM00116">
    <property type="entry name" value="CBS"/>
    <property type="match status" value="2"/>
</dbReference>
<dbReference type="EMBL" id="BMSX01000002">
    <property type="protein sequence ID" value="GGQ95177.1"/>
    <property type="molecule type" value="Genomic_DNA"/>
</dbReference>
<dbReference type="AlphaFoldDB" id="A0A918F2D2"/>
<dbReference type="Gene3D" id="3.10.580.10">
    <property type="entry name" value="CBS-domain"/>
    <property type="match status" value="1"/>
</dbReference>
<keyword evidence="1 2" id="KW-0129">CBS domain</keyword>
<protein>
    <recommendedName>
        <fullName evidence="4">CBS domain-containing protein</fullName>
    </recommendedName>
</protein>
<reference evidence="5" key="1">
    <citation type="journal article" date="2014" name="Int. J. Syst. Evol. Microbiol.">
        <title>Complete genome sequence of Corynebacterium casei LMG S-19264T (=DSM 44701T), isolated from a smear-ripened cheese.</title>
        <authorList>
            <consortium name="US DOE Joint Genome Institute (JGI-PGF)"/>
            <person name="Walter F."/>
            <person name="Albersmeier A."/>
            <person name="Kalinowski J."/>
            <person name="Ruckert C."/>
        </authorList>
    </citation>
    <scope>NUCLEOTIDE SEQUENCE</scope>
    <source>
        <strain evidence="5">JCM 4346</strain>
    </source>
</reference>
<proteinExistence type="predicted"/>
<dbReference type="RefSeq" id="WP_189932102.1">
    <property type="nucleotide sequence ID" value="NZ_BMSX01000002.1"/>
</dbReference>
<gene>
    <name evidence="5" type="ORF">GCM10010251_07020</name>
</gene>
<dbReference type="Proteomes" id="UP000658320">
    <property type="component" value="Unassembled WGS sequence"/>
</dbReference>
<sequence>MAQQVREVMTRDPVGVAPQTPLVEVARRMRDENIGDVLVIEDDHLRGVVTDRDLVVRGLAEGADISSKPVQEVCSTETVTVSPDDDVDRAIQLMRERAIRRLPVVEEDRPVGVISLGDLAVERDPHSALGDISAADPNQRGTCRRSAVSDSRSPTWRAGFLTTPARRFFAGTPPRPPRRGYRCGTASSRPR</sequence>
<organism evidence="5 6">
    <name type="scientific">Streptomyces aurantiogriseus</name>
    <dbReference type="NCBI Taxonomy" id="66870"/>
    <lineage>
        <taxon>Bacteria</taxon>
        <taxon>Bacillati</taxon>
        <taxon>Actinomycetota</taxon>
        <taxon>Actinomycetes</taxon>
        <taxon>Kitasatosporales</taxon>
        <taxon>Streptomycetaceae</taxon>
        <taxon>Streptomyces</taxon>
    </lineage>
</organism>
<keyword evidence="6" id="KW-1185">Reference proteome</keyword>
<feature type="domain" description="CBS" evidence="4">
    <location>
        <begin position="74"/>
        <end position="132"/>
    </location>
</feature>
<evidence type="ECO:0000313" key="5">
    <source>
        <dbReference type="EMBL" id="GGQ95177.1"/>
    </source>
</evidence>
<dbReference type="InterPro" id="IPR046342">
    <property type="entry name" value="CBS_dom_sf"/>
</dbReference>
<feature type="domain" description="CBS" evidence="4">
    <location>
        <begin position="9"/>
        <end position="65"/>
    </location>
</feature>
<accession>A0A918F2D2</accession>
<name>A0A918F2D2_9ACTN</name>
<evidence type="ECO:0000256" key="2">
    <source>
        <dbReference type="PROSITE-ProRule" id="PRU00703"/>
    </source>
</evidence>
<dbReference type="SUPFAM" id="SSF54631">
    <property type="entry name" value="CBS-domain pair"/>
    <property type="match status" value="1"/>
</dbReference>
<evidence type="ECO:0000256" key="3">
    <source>
        <dbReference type="SAM" id="MobiDB-lite"/>
    </source>
</evidence>
<dbReference type="CDD" id="cd04622">
    <property type="entry name" value="CBS_pair_HRP1_like"/>
    <property type="match status" value="1"/>
</dbReference>
<evidence type="ECO:0000259" key="4">
    <source>
        <dbReference type="PROSITE" id="PS51371"/>
    </source>
</evidence>
<evidence type="ECO:0000313" key="6">
    <source>
        <dbReference type="Proteomes" id="UP000658320"/>
    </source>
</evidence>
<reference evidence="5" key="2">
    <citation type="submission" date="2020-09" db="EMBL/GenBank/DDBJ databases">
        <authorList>
            <person name="Sun Q."/>
            <person name="Ohkuma M."/>
        </authorList>
    </citation>
    <scope>NUCLEOTIDE SEQUENCE</scope>
    <source>
        <strain evidence="5">JCM 4346</strain>
    </source>
</reference>
<comment type="caution">
    <text evidence="5">The sequence shown here is derived from an EMBL/GenBank/DDBJ whole genome shotgun (WGS) entry which is preliminary data.</text>
</comment>